<protein>
    <submittedName>
        <fullName evidence="5">Tyrosine-type recombinase/integrase</fullName>
    </submittedName>
</protein>
<dbReference type="InterPro" id="IPR050090">
    <property type="entry name" value="Tyrosine_recombinase_XerCD"/>
</dbReference>
<dbReference type="RefSeq" id="WP_171693853.1">
    <property type="nucleotide sequence ID" value="NZ_WHOC01000183.1"/>
</dbReference>
<keyword evidence="2" id="KW-0238">DNA-binding</keyword>
<dbReference type="PANTHER" id="PTHR30349:SF41">
    <property type="entry name" value="INTEGRASE_RECOMBINASE PROTEIN MJ0367-RELATED"/>
    <property type="match status" value="1"/>
</dbReference>
<accession>A0ABX1ZF35</accession>
<dbReference type="SUPFAM" id="SSF56349">
    <property type="entry name" value="DNA breaking-rejoining enzymes"/>
    <property type="match status" value="1"/>
</dbReference>
<keyword evidence="6" id="KW-1185">Reference proteome</keyword>
<comment type="caution">
    <text evidence="5">The sequence shown here is derived from an EMBL/GenBank/DDBJ whole genome shotgun (WGS) entry which is preliminary data.</text>
</comment>
<dbReference type="CDD" id="cd00796">
    <property type="entry name" value="INT_Rci_Hp1_C"/>
    <property type="match status" value="1"/>
</dbReference>
<evidence type="ECO:0000313" key="5">
    <source>
        <dbReference type="EMBL" id="NOU91164.1"/>
    </source>
</evidence>
<evidence type="ECO:0000256" key="2">
    <source>
        <dbReference type="ARBA" id="ARBA00023125"/>
    </source>
</evidence>
<keyword evidence="3" id="KW-0233">DNA recombination</keyword>
<dbReference type="InterPro" id="IPR013762">
    <property type="entry name" value="Integrase-like_cat_sf"/>
</dbReference>
<feature type="domain" description="Tyr recombinase" evidence="4">
    <location>
        <begin position="128"/>
        <end position="305"/>
    </location>
</feature>
<evidence type="ECO:0000259" key="4">
    <source>
        <dbReference type="PROSITE" id="PS51898"/>
    </source>
</evidence>
<dbReference type="Pfam" id="PF00589">
    <property type="entry name" value="Phage_integrase"/>
    <property type="match status" value="1"/>
</dbReference>
<sequence length="321" mass="37564">MNNLLKDIQLFILTSNVSENRKAMHHKNLLDFAQFLSALKVVPIEEVHLEKIFTLSDHITGKVLKHNPLNSEVLNHYFQSKNGFSYNQFLLLRSSLGAFFKFLEKEYHFPNPVRQIEFNFEELKPVKRPMKTLTRHDVLRFFHTLVSKSEDYYRDLTLFCLIFATGCRISEILSLRMFQIDFTHGFINLGKTKSGKSQTVVIKHGMEIGLEFYCKQFKLTSIDHLFQNKNGPLPYETVRGLFKDYLKLANIPENHLHITRHTFATHLFENGSDISIIQQLLRHKDKHTTVGYVHSNYVRNYGIKVNNNTLLYEKLVSELSL</sequence>
<comment type="similarity">
    <text evidence="1">Belongs to the 'phage' integrase family.</text>
</comment>
<dbReference type="EMBL" id="WHOC01000183">
    <property type="protein sequence ID" value="NOU91164.1"/>
    <property type="molecule type" value="Genomic_DNA"/>
</dbReference>
<organism evidence="5 6">
    <name type="scientific">Paenibacillus germinis</name>
    <dbReference type="NCBI Taxonomy" id="2654979"/>
    <lineage>
        <taxon>Bacteria</taxon>
        <taxon>Bacillati</taxon>
        <taxon>Bacillota</taxon>
        <taxon>Bacilli</taxon>
        <taxon>Bacillales</taxon>
        <taxon>Paenibacillaceae</taxon>
        <taxon>Paenibacillus</taxon>
    </lineage>
</organism>
<dbReference type="Proteomes" id="UP000658690">
    <property type="component" value="Unassembled WGS sequence"/>
</dbReference>
<evidence type="ECO:0000256" key="3">
    <source>
        <dbReference type="ARBA" id="ARBA00023172"/>
    </source>
</evidence>
<evidence type="ECO:0000256" key="1">
    <source>
        <dbReference type="ARBA" id="ARBA00008857"/>
    </source>
</evidence>
<gene>
    <name evidence="5" type="ORF">GC102_36370</name>
</gene>
<name>A0ABX1ZF35_9BACL</name>
<dbReference type="InterPro" id="IPR011010">
    <property type="entry name" value="DNA_brk_join_enz"/>
</dbReference>
<proteinExistence type="inferred from homology"/>
<dbReference type="PROSITE" id="PS51898">
    <property type="entry name" value="TYR_RECOMBINASE"/>
    <property type="match status" value="1"/>
</dbReference>
<reference evidence="5 6" key="1">
    <citation type="submission" date="2019-10" db="EMBL/GenBank/DDBJ databases">
        <title>Description of Paenibacillus choica sp. nov.</title>
        <authorList>
            <person name="Carlier A."/>
            <person name="Qi S."/>
        </authorList>
    </citation>
    <scope>NUCLEOTIDE SEQUENCE [LARGE SCALE GENOMIC DNA]</scope>
    <source>
        <strain evidence="5 6">LMG 31460</strain>
    </source>
</reference>
<dbReference type="Gene3D" id="1.10.443.10">
    <property type="entry name" value="Intergrase catalytic core"/>
    <property type="match status" value="1"/>
</dbReference>
<dbReference type="InterPro" id="IPR002104">
    <property type="entry name" value="Integrase_catalytic"/>
</dbReference>
<dbReference type="PANTHER" id="PTHR30349">
    <property type="entry name" value="PHAGE INTEGRASE-RELATED"/>
    <property type="match status" value="1"/>
</dbReference>
<evidence type="ECO:0000313" key="6">
    <source>
        <dbReference type="Proteomes" id="UP000658690"/>
    </source>
</evidence>